<dbReference type="Proteomes" id="UP001227192">
    <property type="component" value="Unassembled WGS sequence"/>
</dbReference>
<keyword evidence="2" id="KW-1185">Reference proteome</keyword>
<sequence>MDNAFSGQDADDEDECGDLNFFLDLLTEQIVYLPEHGTIGLPVAPSATGGAAPPAHTSFEVFQPMNGTYGFTDAAIMNPPESAENYMDHSSL</sequence>
<gene>
    <name evidence="1" type="ORF">VN97_g13247</name>
</gene>
<dbReference type="EMBL" id="LACB01001864">
    <property type="protein sequence ID" value="KAJ9474858.1"/>
    <property type="molecule type" value="Genomic_DNA"/>
</dbReference>
<reference evidence="1" key="1">
    <citation type="submission" date="2015-06" db="EMBL/GenBank/DDBJ databases">
        <authorList>
            <person name="Nguyen H."/>
        </authorList>
    </citation>
    <scope>NUCLEOTIDE SEQUENCE</scope>
    <source>
        <strain evidence="1">DAOM 180753</strain>
    </source>
</reference>
<evidence type="ECO:0000313" key="2">
    <source>
        <dbReference type="Proteomes" id="UP001227192"/>
    </source>
</evidence>
<protein>
    <submittedName>
        <fullName evidence="1">Uncharacterized protein</fullName>
    </submittedName>
</protein>
<organism evidence="1 2">
    <name type="scientific">Penicillium thymicola</name>
    <dbReference type="NCBI Taxonomy" id="293382"/>
    <lineage>
        <taxon>Eukaryota</taxon>
        <taxon>Fungi</taxon>
        <taxon>Dikarya</taxon>
        <taxon>Ascomycota</taxon>
        <taxon>Pezizomycotina</taxon>
        <taxon>Eurotiomycetes</taxon>
        <taxon>Eurotiomycetidae</taxon>
        <taxon>Eurotiales</taxon>
        <taxon>Aspergillaceae</taxon>
        <taxon>Penicillium</taxon>
    </lineage>
</organism>
<accession>A0AAI9T5M0</accession>
<name>A0AAI9T5M0_PENTH</name>
<dbReference type="AlphaFoldDB" id="A0AAI9T5M0"/>
<comment type="caution">
    <text evidence="1">The sequence shown here is derived from an EMBL/GenBank/DDBJ whole genome shotgun (WGS) entry which is preliminary data.</text>
</comment>
<reference evidence="1" key="2">
    <citation type="journal article" date="2016" name="Fungal Biol.">
        <title>Ochratoxin A production by Penicillium thymicola.</title>
        <authorList>
            <person name="Nguyen H.D.T."/>
            <person name="McMullin D.R."/>
            <person name="Ponomareva E."/>
            <person name="Riley R."/>
            <person name="Pomraning K.R."/>
            <person name="Baker S.E."/>
            <person name="Seifert K.A."/>
        </authorList>
    </citation>
    <scope>NUCLEOTIDE SEQUENCE</scope>
    <source>
        <strain evidence="1">DAOM 180753</strain>
    </source>
</reference>
<evidence type="ECO:0000313" key="1">
    <source>
        <dbReference type="EMBL" id="KAJ9474858.1"/>
    </source>
</evidence>
<proteinExistence type="predicted"/>